<keyword evidence="1" id="KW-0547">Nucleotide-binding</keyword>
<keyword evidence="7" id="KW-1185">Reference proteome</keyword>
<dbReference type="Proteomes" id="UP001159427">
    <property type="component" value="Unassembled WGS sequence"/>
</dbReference>
<dbReference type="InterPro" id="IPR027417">
    <property type="entry name" value="P-loop_NTPase"/>
</dbReference>
<reference evidence="6 7" key="1">
    <citation type="submission" date="2022-05" db="EMBL/GenBank/DDBJ databases">
        <authorList>
            <consortium name="Genoscope - CEA"/>
            <person name="William W."/>
        </authorList>
    </citation>
    <scope>NUCLEOTIDE SEQUENCE [LARGE SCALE GENOMIC DNA]</scope>
</reference>
<keyword evidence="3" id="KW-0347">Helicase</keyword>
<organism evidence="6 7">
    <name type="scientific">Porites evermanni</name>
    <dbReference type="NCBI Taxonomy" id="104178"/>
    <lineage>
        <taxon>Eukaryota</taxon>
        <taxon>Metazoa</taxon>
        <taxon>Cnidaria</taxon>
        <taxon>Anthozoa</taxon>
        <taxon>Hexacorallia</taxon>
        <taxon>Scleractinia</taxon>
        <taxon>Fungiina</taxon>
        <taxon>Poritidae</taxon>
        <taxon>Porites</taxon>
    </lineage>
</organism>
<accession>A0ABN8MA77</accession>
<gene>
    <name evidence="6" type="ORF">PEVE_00025364</name>
</gene>
<proteinExistence type="predicted"/>
<evidence type="ECO:0000313" key="6">
    <source>
        <dbReference type="EMBL" id="CAH3025204.1"/>
    </source>
</evidence>
<evidence type="ECO:0000313" key="7">
    <source>
        <dbReference type="Proteomes" id="UP001159427"/>
    </source>
</evidence>
<dbReference type="Gene3D" id="3.40.50.300">
    <property type="entry name" value="P-loop containing nucleotide triphosphate hydrolases"/>
    <property type="match status" value="1"/>
</dbReference>
<dbReference type="InterPro" id="IPR050534">
    <property type="entry name" value="Coronavir_polyprotein_1ab"/>
</dbReference>
<keyword evidence="2" id="KW-0378">Hydrolase</keyword>
<dbReference type="InterPro" id="IPR041679">
    <property type="entry name" value="DNA2/NAM7-like_C"/>
</dbReference>
<protein>
    <recommendedName>
        <fullName evidence="5">DNA2/NAM7 helicase-like C-terminal domain-containing protein</fullName>
    </recommendedName>
</protein>
<feature type="domain" description="DNA2/NAM7 helicase-like C-terminal" evidence="5">
    <location>
        <begin position="1"/>
        <end position="59"/>
    </location>
</feature>
<evidence type="ECO:0000256" key="4">
    <source>
        <dbReference type="ARBA" id="ARBA00022840"/>
    </source>
</evidence>
<dbReference type="EMBL" id="CALNXI010000341">
    <property type="protein sequence ID" value="CAH3025204.1"/>
    <property type="molecule type" value="Genomic_DNA"/>
</dbReference>
<feature type="non-terminal residue" evidence="6">
    <location>
        <position position="1"/>
    </location>
</feature>
<evidence type="ECO:0000256" key="2">
    <source>
        <dbReference type="ARBA" id="ARBA00022801"/>
    </source>
</evidence>
<name>A0ABN8MA77_9CNID</name>
<dbReference type="PANTHER" id="PTHR43788">
    <property type="entry name" value="DNA2/NAM7 HELICASE FAMILY MEMBER"/>
    <property type="match status" value="1"/>
</dbReference>
<comment type="caution">
    <text evidence="6">The sequence shown here is derived from an EMBL/GenBank/DDBJ whole genome shotgun (WGS) entry which is preliminary data.</text>
</comment>
<evidence type="ECO:0000256" key="1">
    <source>
        <dbReference type="ARBA" id="ARBA00022741"/>
    </source>
</evidence>
<sequence length="88" mass="10336">GSEWDYVIISLVRSMKEEDIEREPSLSWLREHLGFVTDDHQMNVGITRARRGLCIIGNKILLSKHAMWQSLLEFYEENNCVVNESDWP</sequence>
<keyword evidence="4" id="KW-0067">ATP-binding</keyword>
<dbReference type="PANTHER" id="PTHR43788:SF16">
    <property type="entry name" value="HELICASE WITH ZINC FINGER 2"/>
    <property type="match status" value="1"/>
</dbReference>
<dbReference type="Pfam" id="PF13087">
    <property type="entry name" value="AAA_12"/>
    <property type="match status" value="1"/>
</dbReference>
<evidence type="ECO:0000256" key="3">
    <source>
        <dbReference type="ARBA" id="ARBA00022806"/>
    </source>
</evidence>
<evidence type="ECO:0000259" key="5">
    <source>
        <dbReference type="Pfam" id="PF13087"/>
    </source>
</evidence>